<dbReference type="Pfam" id="PF13287">
    <property type="entry name" value="Fn3_assoc"/>
    <property type="match status" value="1"/>
</dbReference>
<dbReference type="GO" id="GO:0042462">
    <property type="term" value="P:eye photoreceptor cell development"/>
    <property type="evidence" value="ECO:0007669"/>
    <property type="project" value="TreeGrafter"/>
</dbReference>
<accession>A0A4U5U1I9</accession>
<keyword evidence="3" id="KW-1185">Reference proteome</keyword>
<proteinExistence type="predicted"/>
<feature type="compositionally biased region" description="Polar residues" evidence="1">
    <location>
        <begin position="125"/>
        <end position="136"/>
    </location>
</feature>
<feature type="region of interest" description="Disordered" evidence="1">
    <location>
        <begin position="369"/>
        <end position="395"/>
    </location>
</feature>
<organism evidence="2 3">
    <name type="scientific">Collichthys lucidus</name>
    <name type="common">Big head croaker</name>
    <name type="synonym">Sciaena lucida</name>
    <dbReference type="NCBI Taxonomy" id="240159"/>
    <lineage>
        <taxon>Eukaryota</taxon>
        <taxon>Metazoa</taxon>
        <taxon>Chordata</taxon>
        <taxon>Craniata</taxon>
        <taxon>Vertebrata</taxon>
        <taxon>Euteleostomi</taxon>
        <taxon>Actinopterygii</taxon>
        <taxon>Neopterygii</taxon>
        <taxon>Teleostei</taxon>
        <taxon>Neoteleostei</taxon>
        <taxon>Acanthomorphata</taxon>
        <taxon>Eupercaria</taxon>
        <taxon>Sciaenidae</taxon>
        <taxon>Collichthys</taxon>
    </lineage>
</organism>
<sequence length="640" mass="68823">MTAGAVSAPLIIPIIHLQTHRAKNHIDTSTPVSIQSDSPGVLIFYTLDGSRPVEVQRGSASSSRKYNQPILLPAGRVSVRAVAVTSDGRESSTVTKVFTVELVDSNKDEKEENFLQSDQQRHSEGTSWSAENSAGSSRRPPEPRTDRGQTGPSSGVLKQLSNTETSRISRETDFVRCAQCLRSRPSDPFARFCSHCGASLPVLPEQRLPPAEGGQVVSCVFCNTLVPVNTQSCLTCEASIHQQLQPQASITLQDHVVCVCCGSGNPAHLSTCLTCESRLQVCVVNSAPSVPSADSRMLSCSRCKRMNHGDARYCDWCGSKPGHTASCVICCRCGASGHPYAFHCAACGVFLKAPPTSYCDTTRPVGGGATSQTSHDATWQATPSSDPQVRLTTPTAEQATQTVGLYYPSATELERKEQHRAQQHSKQQATRDRQPLLTAISPGRGYWRKQLDHMCAHLRSYTQNNAPFRTLLGEPRLGRMVSAVIQEDRYEVSVTASFVLAGREEAQVKDVQLLKELAPGRGQISVIQQLLDQGADPSCCGSDGRHALAVAVLNGELLLILRMKNSALHEAAALGSDGLQGAQVLLSCKASVRQRNAGGQTAYDVAVTSGCNDMVSLLAARTGLDLLGKMGKPKLNLDMF</sequence>
<reference evidence="2 3" key="1">
    <citation type="submission" date="2019-01" db="EMBL/GenBank/DDBJ databases">
        <title>Genome Assembly of Collichthys lucidus.</title>
        <authorList>
            <person name="Cai M."/>
            <person name="Xiao S."/>
        </authorList>
    </citation>
    <scope>NUCLEOTIDE SEQUENCE [LARGE SCALE GENOMIC DNA]</scope>
    <source>
        <strain evidence="2">JT15FE1705JMU</strain>
        <tissue evidence="2">Muscle</tissue>
    </source>
</reference>
<dbReference type="SUPFAM" id="SSF48403">
    <property type="entry name" value="Ankyrin repeat"/>
    <property type="match status" value="1"/>
</dbReference>
<gene>
    <name evidence="2" type="ORF">D9C73_002004</name>
</gene>
<dbReference type="AlphaFoldDB" id="A0A4U5U1I9"/>
<dbReference type="EMBL" id="CM014080">
    <property type="protein sequence ID" value="TKS67944.1"/>
    <property type="molecule type" value="Genomic_DNA"/>
</dbReference>
<feature type="compositionally biased region" description="Polar residues" evidence="1">
    <location>
        <begin position="370"/>
        <end position="395"/>
    </location>
</feature>
<evidence type="ECO:0000256" key="1">
    <source>
        <dbReference type="SAM" id="MobiDB-lite"/>
    </source>
</evidence>
<feature type="compositionally biased region" description="Basic and acidic residues" evidence="1">
    <location>
        <begin position="109"/>
        <end position="124"/>
    </location>
</feature>
<name>A0A4U5U1I9_COLLU</name>
<dbReference type="PANTHER" id="PTHR16058">
    <property type="entry name" value="DOUBLE ZINC RIBBON AND ANKYRIN REPEAT-CONTAINING PROTEIN 1"/>
    <property type="match status" value="1"/>
</dbReference>
<dbReference type="STRING" id="240159.A0A4U5U1I9"/>
<dbReference type="InterPro" id="IPR052481">
    <property type="entry name" value="DZAN1"/>
</dbReference>
<dbReference type="InterPro" id="IPR026876">
    <property type="entry name" value="Fn3_assoc_repeat"/>
</dbReference>
<evidence type="ECO:0000313" key="3">
    <source>
        <dbReference type="Proteomes" id="UP000298787"/>
    </source>
</evidence>
<evidence type="ECO:0000313" key="2">
    <source>
        <dbReference type="EMBL" id="TKS67944.1"/>
    </source>
</evidence>
<feature type="region of interest" description="Disordered" evidence="1">
    <location>
        <begin position="109"/>
        <end position="167"/>
    </location>
</feature>
<dbReference type="InterPro" id="IPR036770">
    <property type="entry name" value="Ankyrin_rpt-contain_sf"/>
</dbReference>
<dbReference type="Gene3D" id="1.25.40.20">
    <property type="entry name" value="Ankyrin repeat-containing domain"/>
    <property type="match status" value="1"/>
</dbReference>
<dbReference type="PANTHER" id="PTHR16058:SF4">
    <property type="entry name" value="DOUBLE ZINC RIBBON AND ANKYRIN REPEAT-CONTAINING PROTEIN 1"/>
    <property type="match status" value="1"/>
</dbReference>
<protein>
    <submittedName>
        <fullName evidence="2">Double zinc ribbon and ankyrin repeat-containing protein 1</fullName>
    </submittedName>
</protein>
<dbReference type="Proteomes" id="UP000298787">
    <property type="component" value="Chromosome 3"/>
</dbReference>